<proteinExistence type="predicted"/>
<evidence type="ECO:0000256" key="1">
    <source>
        <dbReference type="SAM" id="MobiDB-lite"/>
    </source>
</evidence>
<keyword evidence="3" id="KW-1185">Reference proteome</keyword>
<dbReference type="Proteomes" id="UP001296873">
    <property type="component" value="Unassembled WGS sequence"/>
</dbReference>
<evidence type="ECO:0000313" key="3">
    <source>
        <dbReference type="Proteomes" id="UP001296873"/>
    </source>
</evidence>
<comment type="caution">
    <text evidence="2">The sequence shown here is derived from an EMBL/GenBank/DDBJ whole genome shotgun (WGS) entry which is preliminary data.</text>
</comment>
<accession>A0ABS1DGC0</accession>
<organism evidence="2 3">
    <name type="scientific">Rhodovibrio sodomensis</name>
    <dbReference type="NCBI Taxonomy" id="1088"/>
    <lineage>
        <taxon>Bacteria</taxon>
        <taxon>Pseudomonadati</taxon>
        <taxon>Pseudomonadota</taxon>
        <taxon>Alphaproteobacteria</taxon>
        <taxon>Rhodospirillales</taxon>
        <taxon>Rhodovibrionaceae</taxon>
        <taxon>Rhodovibrio</taxon>
    </lineage>
</organism>
<gene>
    <name evidence="2" type="ORF">CKO28_15835</name>
</gene>
<dbReference type="EMBL" id="NRRL01000051">
    <property type="protein sequence ID" value="MBK1669510.1"/>
    <property type="molecule type" value="Genomic_DNA"/>
</dbReference>
<sequence>MGILSRLSVAEVVDRYSGYLSGEAGAFTVHACAAPEQGTIGADFYRQQNEDARTFDQPITRLSDAYANPTTAVMANAAAMTMASGTTTVRTQSHGSRPGGIPQS</sequence>
<feature type="region of interest" description="Disordered" evidence="1">
    <location>
        <begin position="84"/>
        <end position="104"/>
    </location>
</feature>
<name>A0ABS1DGC0_9PROT</name>
<reference evidence="2 3" key="1">
    <citation type="journal article" date="2020" name="Microorganisms">
        <title>Osmotic Adaptation and Compatible Solute Biosynthesis of Phototrophic Bacteria as Revealed from Genome Analyses.</title>
        <authorList>
            <person name="Imhoff J.F."/>
            <person name="Rahn T."/>
            <person name="Kunzel S."/>
            <person name="Keller A."/>
            <person name="Neulinger S.C."/>
        </authorList>
    </citation>
    <scope>NUCLEOTIDE SEQUENCE [LARGE SCALE GENOMIC DNA]</scope>
    <source>
        <strain evidence="2 3">DSM 9895</strain>
    </source>
</reference>
<protein>
    <submittedName>
        <fullName evidence="2">Uncharacterized protein</fullName>
    </submittedName>
</protein>
<evidence type="ECO:0000313" key="2">
    <source>
        <dbReference type="EMBL" id="MBK1669510.1"/>
    </source>
</evidence>